<evidence type="ECO:0000256" key="5">
    <source>
        <dbReference type="ARBA" id="ARBA00022691"/>
    </source>
</evidence>
<dbReference type="InterPro" id="IPR018166">
    <property type="entry name" value="S-AdoMet_deCO2ase_CS"/>
</dbReference>
<evidence type="ECO:0000313" key="15">
    <source>
        <dbReference type="EMBL" id="KAK9210556.1"/>
    </source>
</evidence>
<evidence type="ECO:0000256" key="1">
    <source>
        <dbReference type="ARBA" id="ARBA00001928"/>
    </source>
</evidence>
<proteinExistence type="inferred from homology"/>
<reference evidence="15 16" key="1">
    <citation type="submission" date="2024-05" db="EMBL/GenBank/DDBJ databases">
        <title>Haplotype-resolved chromosome-level genome assembly of Huyou (Citrus changshanensis).</title>
        <authorList>
            <person name="Miao C."/>
            <person name="Chen W."/>
            <person name="Wu Y."/>
            <person name="Wang L."/>
            <person name="Zhao S."/>
            <person name="Grierson D."/>
            <person name="Xu C."/>
            <person name="Chen K."/>
        </authorList>
    </citation>
    <scope>NUCLEOTIDE SEQUENCE [LARGE SCALE GENOMIC DNA]</scope>
    <source>
        <strain evidence="15">01-14</strain>
        <tissue evidence="15">Leaf</tissue>
    </source>
</reference>
<evidence type="ECO:0000256" key="4">
    <source>
        <dbReference type="ARBA" id="ARBA00012357"/>
    </source>
</evidence>
<dbReference type="InterPro" id="IPR016067">
    <property type="entry name" value="S-AdoMet_deCO2ase_core"/>
</dbReference>
<gene>
    <name evidence="15" type="ORF">WN944_002927</name>
</gene>
<dbReference type="GO" id="GO:0005829">
    <property type="term" value="C:cytosol"/>
    <property type="evidence" value="ECO:0007669"/>
    <property type="project" value="TreeGrafter"/>
</dbReference>
<dbReference type="Pfam" id="PF01536">
    <property type="entry name" value="SAM_decarbox"/>
    <property type="match status" value="1"/>
</dbReference>
<keyword evidence="16" id="KW-1185">Reference proteome</keyword>
<keyword evidence="5" id="KW-0949">S-adenosyl-L-methionine</keyword>
<evidence type="ECO:0000256" key="12">
    <source>
        <dbReference type="ARBA" id="ARBA00023270"/>
    </source>
</evidence>
<evidence type="ECO:0000256" key="9">
    <source>
        <dbReference type="ARBA" id="ARBA00023115"/>
    </source>
</evidence>
<comment type="pathway">
    <text evidence="2">Amine and polyamine biosynthesis; S-adenosylmethioninamine biosynthesis; S-adenosylmethioninamine from S-adenosyl-L-methionine: step 1/1.</text>
</comment>
<evidence type="ECO:0000256" key="11">
    <source>
        <dbReference type="ARBA" id="ARBA00023239"/>
    </source>
</evidence>
<dbReference type="Pfam" id="PF08132">
    <property type="entry name" value="AdoMetDC_leader"/>
    <property type="match status" value="1"/>
</dbReference>
<comment type="catalytic activity">
    <reaction evidence="14">
        <text>S-adenosyl-L-methionine + H(+) = S-adenosyl 3-(methylsulfanyl)propylamine + CO2</text>
        <dbReference type="Rhea" id="RHEA:15981"/>
        <dbReference type="ChEBI" id="CHEBI:15378"/>
        <dbReference type="ChEBI" id="CHEBI:16526"/>
        <dbReference type="ChEBI" id="CHEBI:57443"/>
        <dbReference type="ChEBI" id="CHEBI:59789"/>
        <dbReference type="EC" id="4.1.1.50"/>
    </reaction>
</comment>
<keyword evidence="11" id="KW-0456">Lyase</keyword>
<keyword evidence="9" id="KW-0620">Polyamine biosynthesis</keyword>
<keyword evidence="8" id="KW-0745">Spermidine biosynthesis</keyword>
<dbReference type="SUPFAM" id="SSF56276">
    <property type="entry name" value="S-adenosylmethionine decarboxylase"/>
    <property type="match status" value="1"/>
</dbReference>
<evidence type="ECO:0000256" key="6">
    <source>
        <dbReference type="ARBA" id="ARBA00022793"/>
    </source>
</evidence>
<evidence type="ECO:0000256" key="10">
    <source>
        <dbReference type="ARBA" id="ARBA00023145"/>
    </source>
</evidence>
<keyword evidence="7" id="KW-0068">Autocatalytic cleavage</keyword>
<name>A0AAP0MMK5_9ROSI</name>
<comment type="cofactor">
    <cofactor evidence="1">
        <name>pyruvate</name>
        <dbReference type="ChEBI" id="CHEBI:15361"/>
    </cofactor>
</comment>
<dbReference type="Proteomes" id="UP001428341">
    <property type="component" value="Unassembled WGS sequence"/>
</dbReference>
<evidence type="ECO:0000256" key="8">
    <source>
        <dbReference type="ARBA" id="ARBA00023066"/>
    </source>
</evidence>
<sequence length="457" mass="49910">METKGGKKTSSSCKNSIQYEVPLGYSIEDVRPNGGIEKFRSAAYANVRRRFFLSLSLSSYFCRFIDIVVSFSGNESQPNPVMAVDSSPPVASPIGFEGFEKRLEITYSPAPIFTDPSGLGLRALTRSQLDSFLDLAKCTIVSQLSNTEFDSYVLSESSLFVFPSKIILKTCGTTKLLSSIPQILKLSDSLSLGVSSVKYSRGSFIFPNYQPSPHCCFSEEVSTLNEHFGYLNAKAHVIGDPKFPNRNWHVYSASKERSFDGVVTLEMCMTGLDRKKAAVFYKSSSGPGGASEMTKMSGISEILPSHVICDFEFDPCGYSMNGIDGPAFSTVHVTPEDGFSYASYEAAGFDLRLVRFEPLVKRVLNSFAPREFSVAVTCGSGTQWWSMEGADVEGYSSETAVKQELAGGGCVVYKTYSVDPNARCAVSAPPKVPKHCWKEVAAEEESSMVVCRFVSPA</sequence>
<dbReference type="FunFam" id="3.30.360.50:FF:000001">
    <property type="entry name" value="S-adenosylmethionine decarboxylase proenzyme"/>
    <property type="match status" value="1"/>
</dbReference>
<dbReference type="PANTHER" id="PTHR11570">
    <property type="entry name" value="S-ADENOSYLMETHIONINE DECARBOXYLASE"/>
    <property type="match status" value="1"/>
</dbReference>
<dbReference type="AlphaFoldDB" id="A0AAP0MMK5"/>
<keyword evidence="10" id="KW-0865">Zymogen</keyword>
<dbReference type="GO" id="GO:0099402">
    <property type="term" value="P:plant organ development"/>
    <property type="evidence" value="ECO:0007669"/>
    <property type="project" value="UniProtKB-ARBA"/>
</dbReference>
<dbReference type="PROSITE" id="PS01336">
    <property type="entry name" value="ADOMETDC"/>
    <property type="match status" value="1"/>
</dbReference>
<organism evidence="15 16">
    <name type="scientific">Citrus x changshan-huyou</name>
    <dbReference type="NCBI Taxonomy" id="2935761"/>
    <lineage>
        <taxon>Eukaryota</taxon>
        <taxon>Viridiplantae</taxon>
        <taxon>Streptophyta</taxon>
        <taxon>Embryophyta</taxon>
        <taxon>Tracheophyta</taxon>
        <taxon>Spermatophyta</taxon>
        <taxon>Magnoliopsida</taxon>
        <taxon>eudicotyledons</taxon>
        <taxon>Gunneridae</taxon>
        <taxon>Pentapetalae</taxon>
        <taxon>rosids</taxon>
        <taxon>malvids</taxon>
        <taxon>Sapindales</taxon>
        <taxon>Rutaceae</taxon>
        <taxon>Aurantioideae</taxon>
        <taxon>Citrus</taxon>
    </lineage>
</organism>
<keyword evidence="6" id="KW-0210">Decarboxylase</keyword>
<evidence type="ECO:0000256" key="14">
    <source>
        <dbReference type="ARBA" id="ARBA00048112"/>
    </source>
</evidence>
<evidence type="ECO:0000256" key="3">
    <source>
        <dbReference type="ARBA" id="ARBA00008466"/>
    </source>
</evidence>
<dbReference type="Gene3D" id="3.30.360.50">
    <property type="entry name" value="S-adenosylmethionine decarboxylase"/>
    <property type="match status" value="1"/>
</dbReference>
<dbReference type="Gene3D" id="3.60.90.10">
    <property type="entry name" value="S-adenosylmethionine decarboxylase"/>
    <property type="match status" value="1"/>
</dbReference>
<evidence type="ECO:0000256" key="2">
    <source>
        <dbReference type="ARBA" id="ARBA00004911"/>
    </source>
</evidence>
<dbReference type="GO" id="GO:0004014">
    <property type="term" value="F:adenosylmethionine decarboxylase activity"/>
    <property type="evidence" value="ECO:0007669"/>
    <property type="project" value="UniProtKB-EC"/>
</dbReference>
<dbReference type="EMBL" id="JBCGBO010000004">
    <property type="protein sequence ID" value="KAK9210556.1"/>
    <property type="molecule type" value="Genomic_DNA"/>
</dbReference>
<protein>
    <recommendedName>
        <fullName evidence="4">adenosylmethionine decarboxylase</fullName>
        <ecNumber evidence="4">4.1.1.50</ecNumber>
    </recommendedName>
</protein>
<dbReference type="InterPro" id="IPR048283">
    <property type="entry name" value="AdoMetDC-like"/>
</dbReference>
<accession>A0AAP0MMK5</accession>
<dbReference type="InterPro" id="IPR012511">
    <property type="entry name" value="AdoMetDC_leader"/>
</dbReference>
<dbReference type="FunFam" id="3.60.90.10:FF:000002">
    <property type="entry name" value="S-adenosylmethionine decarboxylase proenzyme"/>
    <property type="match status" value="1"/>
</dbReference>
<evidence type="ECO:0000256" key="13">
    <source>
        <dbReference type="ARBA" id="ARBA00023317"/>
    </source>
</evidence>
<comment type="caution">
    <text evidence="15">The sequence shown here is derived from an EMBL/GenBank/DDBJ whole genome shotgun (WGS) entry which is preliminary data.</text>
</comment>
<evidence type="ECO:0000256" key="7">
    <source>
        <dbReference type="ARBA" id="ARBA00022813"/>
    </source>
</evidence>
<keyword evidence="12" id="KW-0704">Schiff base</keyword>
<dbReference type="GO" id="GO:0006597">
    <property type="term" value="P:spermine biosynthetic process"/>
    <property type="evidence" value="ECO:0007669"/>
    <property type="project" value="InterPro"/>
</dbReference>
<dbReference type="GO" id="GO:0008295">
    <property type="term" value="P:spermidine biosynthetic process"/>
    <property type="evidence" value="ECO:0007669"/>
    <property type="project" value="UniProtKB-KW"/>
</dbReference>
<dbReference type="EC" id="4.1.1.50" evidence="4"/>
<evidence type="ECO:0000313" key="16">
    <source>
        <dbReference type="Proteomes" id="UP001428341"/>
    </source>
</evidence>
<dbReference type="InterPro" id="IPR001985">
    <property type="entry name" value="S-AdoMet_decarboxylase_euk"/>
</dbReference>
<comment type="similarity">
    <text evidence="3">Belongs to the eukaryotic AdoMetDC family.</text>
</comment>
<keyword evidence="13" id="KW-0670">Pyruvate</keyword>
<dbReference type="NCBIfam" id="TIGR00535">
    <property type="entry name" value="SAM_DCase"/>
    <property type="match status" value="1"/>
</dbReference>
<dbReference type="PANTHER" id="PTHR11570:SF0">
    <property type="entry name" value="S-ADENOSYLMETHIONINE DECARBOXYLASE PROENZYME"/>
    <property type="match status" value="1"/>
</dbReference>